<dbReference type="OrthoDB" id="10265695at2759"/>
<organism evidence="3 4">
    <name type="scientific">Babjeviella inositovora NRRL Y-12698</name>
    <dbReference type="NCBI Taxonomy" id="984486"/>
    <lineage>
        <taxon>Eukaryota</taxon>
        <taxon>Fungi</taxon>
        <taxon>Dikarya</taxon>
        <taxon>Ascomycota</taxon>
        <taxon>Saccharomycotina</taxon>
        <taxon>Pichiomycetes</taxon>
        <taxon>Serinales incertae sedis</taxon>
        <taxon>Babjeviella</taxon>
    </lineage>
</organism>
<dbReference type="GeneID" id="30145648"/>
<sequence>MSTKTAIQKPSTAAVQLDASVIFKIANPTAGNGPVYGFTDTDADVLHISKAFAFPNSAQHENYDNFTKLKSNVRFTSDHAEAFKRAEDGVEFLGWYLTTKTAGRFLTTQLVDSLYHQTVKNSSTLLLVNNQFNTGNDLNLKAYRLNESFLKLYSNQEERFVTKNLQENKLNYDNLLVEVPVAVHSNSLASLSAARAPAHLATVAASANLVLNNKHESIGNAFDHLLDQIDDLNHDLNNFNYFQRNQTRETTKIKQWVKQQEAKGADTNWEKSGQFKLPYEPSRFENYVIGNSIRGTCADLYGECEAELLKASVVEKSL</sequence>
<dbReference type="Gene3D" id="3.40.140.10">
    <property type="entry name" value="Cytidine Deaminase, domain 2"/>
    <property type="match status" value="1"/>
</dbReference>
<proteinExistence type="predicted"/>
<evidence type="ECO:0000313" key="4">
    <source>
        <dbReference type="Proteomes" id="UP000094336"/>
    </source>
</evidence>
<dbReference type="EMBL" id="KV454426">
    <property type="protein sequence ID" value="ODQ83207.1"/>
    <property type="molecule type" value="Genomic_DNA"/>
</dbReference>
<dbReference type="RefSeq" id="XP_018988535.1">
    <property type="nucleotide sequence ID" value="XM_019127795.1"/>
</dbReference>
<dbReference type="Proteomes" id="UP000094336">
    <property type="component" value="Unassembled WGS sequence"/>
</dbReference>
<evidence type="ECO:0008006" key="5">
    <source>
        <dbReference type="Google" id="ProtNLM"/>
    </source>
</evidence>
<dbReference type="AlphaFoldDB" id="A0A1E3R1D2"/>
<dbReference type="Pfam" id="PF01398">
    <property type="entry name" value="JAB"/>
    <property type="match status" value="1"/>
</dbReference>
<dbReference type="InterPro" id="IPR000555">
    <property type="entry name" value="JAMM/MPN+_dom"/>
</dbReference>
<evidence type="ECO:0000259" key="2">
    <source>
        <dbReference type="Pfam" id="PF19445"/>
    </source>
</evidence>
<dbReference type="STRING" id="984486.A0A1E3R1D2"/>
<reference evidence="4" key="1">
    <citation type="submission" date="2016-05" db="EMBL/GenBank/DDBJ databases">
        <title>Comparative genomics of biotechnologically important yeasts.</title>
        <authorList>
            <consortium name="DOE Joint Genome Institute"/>
            <person name="Riley R."/>
            <person name="Haridas S."/>
            <person name="Wolfe K.H."/>
            <person name="Lopes M.R."/>
            <person name="Hittinger C.T."/>
            <person name="Goker M."/>
            <person name="Salamov A."/>
            <person name="Wisecaver J."/>
            <person name="Long T.M."/>
            <person name="Aerts A.L."/>
            <person name="Barry K."/>
            <person name="Choi C."/>
            <person name="Clum A."/>
            <person name="Coughlan A.Y."/>
            <person name="Deshpande S."/>
            <person name="Douglass A.P."/>
            <person name="Hanson S.J."/>
            <person name="Klenk H.-P."/>
            <person name="Labutti K."/>
            <person name="Lapidus A."/>
            <person name="Lindquist E."/>
            <person name="Lipzen A."/>
            <person name="Meier-Kolthoff J.P."/>
            <person name="Ohm R.A."/>
            <person name="Otillar R.P."/>
            <person name="Pangilinan J."/>
            <person name="Peng Y."/>
            <person name="Rokas A."/>
            <person name="Rosa C.A."/>
            <person name="Scheuner C."/>
            <person name="Sibirny A.A."/>
            <person name="Slot J.C."/>
            <person name="Stielow J.B."/>
            <person name="Sun H."/>
            <person name="Kurtzman C.P."/>
            <person name="Blackwell M."/>
            <person name="Grigoriev I.V."/>
            <person name="Jeffries T.W."/>
        </authorList>
    </citation>
    <scope>NUCLEOTIDE SEQUENCE [LARGE SCALE GENOMIC DNA]</scope>
    <source>
        <strain evidence="4">NRRL Y-12698</strain>
    </source>
</reference>
<feature type="domain" description="JAB1/MPN/MOV34 metalloenzyme" evidence="1">
    <location>
        <begin position="33"/>
        <end position="112"/>
    </location>
</feature>
<feature type="domain" description="eIF3h C-terminal" evidence="2">
    <location>
        <begin position="138"/>
        <end position="279"/>
    </location>
</feature>
<dbReference type="GO" id="GO:0008237">
    <property type="term" value="F:metallopeptidase activity"/>
    <property type="evidence" value="ECO:0007669"/>
    <property type="project" value="InterPro"/>
</dbReference>
<accession>A0A1E3R1D2</accession>
<name>A0A1E3R1D2_9ASCO</name>
<evidence type="ECO:0000313" key="3">
    <source>
        <dbReference type="EMBL" id="ODQ83207.1"/>
    </source>
</evidence>
<dbReference type="Pfam" id="PF19445">
    <property type="entry name" value="eIF3h_C"/>
    <property type="match status" value="1"/>
</dbReference>
<keyword evidence="4" id="KW-1185">Reference proteome</keyword>
<gene>
    <name evidence="3" type="ORF">BABINDRAFT_159647</name>
</gene>
<dbReference type="InterPro" id="IPR045810">
    <property type="entry name" value="eIF3h_C"/>
</dbReference>
<protein>
    <recommendedName>
        <fullName evidence="5">MPN domain-containing protein</fullName>
    </recommendedName>
</protein>
<evidence type="ECO:0000259" key="1">
    <source>
        <dbReference type="Pfam" id="PF01398"/>
    </source>
</evidence>